<dbReference type="OrthoDB" id="683660at2"/>
<name>A0A5P2G0D4_9BACT</name>
<gene>
    <name evidence="1" type="ORF">E0W69_005320</name>
</gene>
<evidence type="ECO:0000313" key="1">
    <source>
        <dbReference type="EMBL" id="QES88108.1"/>
    </source>
</evidence>
<organism evidence="1 2">
    <name type="scientific">Rhizosphaericola mali</name>
    <dbReference type="NCBI Taxonomy" id="2545455"/>
    <lineage>
        <taxon>Bacteria</taxon>
        <taxon>Pseudomonadati</taxon>
        <taxon>Bacteroidota</taxon>
        <taxon>Chitinophagia</taxon>
        <taxon>Chitinophagales</taxon>
        <taxon>Chitinophagaceae</taxon>
        <taxon>Rhizosphaericola</taxon>
    </lineage>
</organism>
<reference evidence="1 2" key="1">
    <citation type="submission" date="2019-09" db="EMBL/GenBank/DDBJ databases">
        <title>Complete genome sequence of Arachidicoccus sp. B3-10 isolated from apple orchard soil.</title>
        <authorList>
            <person name="Kim H.S."/>
            <person name="Han K.-I."/>
            <person name="Suh M.K."/>
            <person name="Lee K.C."/>
            <person name="Eom M.K."/>
            <person name="Kim J.-S."/>
            <person name="Kang S.W."/>
            <person name="Sin Y."/>
            <person name="Lee J.-S."/>
        </authorList>
    </citation>
    <scope>NUCLEOTIDE SEQUENCE [LARGE SCALE GENOMIC DNA]</scope>
    <source>
        <strain evidence="1 2">B3-10</strain>
    </source>
</reference>
<protein>
    <submittedName>
        <fullName evidence="1">Uncharacterized protein</fullName>
    </submittedName>
</protein>
<evidence type="ECO:0000313" key="2">
    <source>
        <dbReference type="Proteomes" id="UP000292424"/>
    </source>
</evidence>
<dbReference type="RefSeq" id="WP_131328995.1">
    <property type="nucleotide sequence ID" value="NZ_CP044016.1"/>
</dbReference>
<accession>A0A5P2G0D4</accession>
<keyword evidence="2" id="KW-1185">Reference proteome</keyword>
<dbReference type="EMBL" id="CP044016">
    <property type="protein sequence ID" value="QES88108.1"/>
    <property type="molecule type" value="Genomic_DNA"/>
</dbReference>
<dbReference type="Proteomes" id="UP000292424">
    <property type="component" value="Chromosome"/>
</dbReference>
<dbReference type="AlphaFoldDB" id="A0A5P2G0D4"/>
<dbReference type="KEGG" id="arac:E0W69_005320"/>
<sequence>MEQDMDLWLIIMITMCQIKNRLKLNIKQFRKITLYFSFLVIGSCNLFEPITVNWPDPIALPNSLLEVDNIGNKVPYPLSMSRNYPISKGIIYLRTGIILNGLIFIQPSEITLRGIKYSPVVEFVSKPWKDVSVTELKDSLIFRKLNISQIDSVKLFGIPTPYSFDINTLYINVKNEDYWRLIANNNHSKIFDVSNIGLGDISNYYNRLNDVRKIILVDGSDTIYITHSIINLNENMAKRKLKAFIKRRYKNHDFASDNVGELLNNILKQENNDSK</sequence>
<proteinExistence type="predicted"/>